<evidence type="ECO:0008006" key="4">
    <source>
        <dbReference type="Google" id="ProtNLM"/>
    </source>
</evidence>
<dbReference type="AlphaFoldDB" id="A0A9J6GJR4"/>
<accession>A0A9J6GJR4</accession>
<name>A0A9J6GJR4_HAELO</name>
<keyword evidence="3" id="KW-1185">Reference proteome</keyword>
<feature type="signal peptide" evidence="1">
    <location>
        <begin position="1"/>
        <end position="21"/>
    </location>
</feature>
<dbReference type="EMBL" id="JABSTR010000009">
    <property type="protein sequence ID" value="KAH9378726.1"/>
    <property type="molecule type" value="Genomic_DNA"/>
</dbReference>
<evidence type="ECO:0000313" key="3">
    <source>
        <dbReference type="Proteomes" id="UP000821853"/>
    </source>
</evidence>
<organism evidence="2 3">
    <name type="scientific">Haemaphysalis longicornis</name>
    <name type="common">Bush tick</name>
    <dbReference type="NCBI Taxonomy" id="44386"/>
    <lineage>
        <taxon>Eukaryota</taxon>
        <taxon>Metazoa</taxon>
        <taxon>Ecdysozoa</taxon>
        <taxon>Arthropoda</taxon>
        <taxon>Chelicerata</taxon>
        <taxon>Arachnida</taxon>
        <taxon>Acari</taxon>
        <taxon>Parasitiformes</taxon>
        <taxon>Ixodida</taxon>
        <taxon>Ixodoidea</taxon>
        <taxon>Ixodidae</taxon>
        <taxon>Haemaphysalinae</taxon>
        <taxon>Haemaphysalis</taxon>
    </lineage>
</organism>
<evidence type="ECO:0000256" key="1">
    <source>
        <dbReference type="SAM" id="SignalP"/>
    </source>
</evidence>
<sequence>MAQRFLALEAAVIFLFSLCDEEREGAYIFHLPPDEDGNIADEEHVQENDFSEVVPDDICVCADVMQSSNEDVSPTECSTLGPRWIRPARRQLAVEKVPNHQT</sequence>
<gene>
    <name evidence="2" type="ORF">HPB48_009835</name>
</gene>
<keyword evidence="1" id="KW-0732">Signal</keyword>
<feature type="chain" id="PRO_5039955657" description="Secreted protein" evidence="1">
    <location>
        <begin position="22"/>
        <end position="102"/>
    </location>
</feature>
<dbReference type="OMA" id="DICVCAD"/>
<evidence type="ECO:0000313" key="2">
    <source>
        <dbReference type="EMBL" id="KAH9378726.1"/>
    </source>
</evidence>
<dbReference type="VEuPathDB" id="VectorBase:HLOH_055393"/>
<protein>
    <recommendedName>
        <fullName evidence="4">Secreted protein</fullName>
    </recommendedName>
</protein>
<reference evidence="2 3" key="1">
    <citation type="journal article" date="2020" name="Cell">
        <title>Large-Scale Comparative Analyses of Tick Genomes Elucidate Their Genetic Diversity and Vector Capacities.</title>
        <authorList>
            <consortium name="Tick Genome and Microbiome Consortium (TIGMIC)"/>
            <person name="Jia N."/>
            <person name="Wang J."/>
            <person name="Shi W."/>
            <person name="Du L."/>
            <person name="Sun Y."/>
            <person name="Zhan W."/>
            <person name="Jiang J.F."/>
            <person name="Wang Q."/>
            <person name="Zhang B."/>
            <person name="Ji P."/>
            <person name="Bell-Sakyi L."/>
            <person name="Cui X.M."/>
            <person name="Yuan T.T."/>
            <person name="Jiang B.G."/>
            <person name="Yang W.F."/>
            <person name="Lam T.T."/>
            <person name="Chang Q.C."/>
            <person name="Ding S.J."/>
            <person name="Wang X.J."/>
            <person name="Zhu J.G."/>
            <person name="Ruan X.D."/>
            <person name="Zhao L."/>
            <person name="Wei J.T."/>
            <person name="Ye R.Z."/>
            <person name="Que T.C."/>
            <person name="Du C.H."/>
            <person name="Zhou Y.H."/>
            <person name="Cheng J.X."/>
            <person name="Dai P.F."/>
            <person name="Guo W.B."/>
            <person name="Han X.H."/>
            <person name="Huang E.J."/>
            <person name="Li L.F."/>
            <person name="Wei W."/>
            <person name="Gao Y.C."/>
            <person name="Liu J.Z."/>
            <person name="Shao H.Z."/>
            <person name="Wang X."/>
            <person name="Wang C.C."/>
            <person name="Yang T.C."/>
            <person name="Huo Q.B."/>
            <person name="Li W."/>
            <person name="Chen H.Y."/>
            <person name="Chen S.E."/>
            <person name="Zhou L.G."/>
            <person name="Ni X.B."/>
            <person name="Tian J.H."/>
            <person name="Sheng Y."/>
            <person name="Liu T."/>
            <person name="Pan Y.S."/>
            <person name="Xia L.Y."/>
            <person name="Li J."/>
            <person name="Zhao F."/>
            <person name="Cao W.C."/>
        </authorList>
    </citation>
    <scope>NUCLEOTIDE SEQUENCE [LARGE SCALE GENOMIC DNA]</scope>
    <source>
        <strain evidence="2">HaeL-2018</strain>
    </source>
</reference>
<dbReference type="Proteomes" id="UP000821853">
    <property type="component" value="Unassembled WGS sequence"/>
</dbReference>
<comment type="caution">
    <text evidence="2">The sequence shown here is derived from an EMBL/GenBank/DDBJ whole genome shotgun (WGS) entry which is preliminary data.</text>
</comment>
<proteinExistence type="predicted"/>
<dbReference type="OrthoDB" id="10057240at2759"/>